<evidence type="ECO:0000313" key="2">
    <source>
        <dbReference type="EMBL" id="MDF3840090.1"/>
    </source>
</evidence>
<dbReference type="Gene3D" id="3.40.50.1010">
    <property type="entry name" value="5'-nuclease"/>
    <property type="match status" value="1"/>
</dbReference>
<dbReference type="PANTHER" id="PTHR36173">
    <property type="entry name" value="RIBONUCLEASE VAPC16-RELATED"/>
    <property type="match status" value="1"/>
</dbReference>
<gene>
    <name evidence="2" type="ORF">P3W55_00010</name>
</gene>
<dbReference type="EMBL" id="JARJLR010000001">
    <property type="protein sequence ID" value="MDF3840090.1"/>
    <property type="molecule type" value="Genomic_DNA"/>
</dbReference>
<dbReference type="SUPFAM" id="SSF88723">
    <property type="entry name" value="PIN domain-like"/>
    <property type="match status" value="1"/>
</dbReference>
<dbReference type="PANTHER" id="PTHR36173:SF2">
    <property type="entry name" value="RIBONUCLEASE VAPC16"/>
    <property type="match status" value="1"/>
</dbReference>
<accession>A0AAW6NXZ1</accession>
<dbReference type="CDD" id="cd09872">
    <property type="entry name" value="PIN_Sll0205-like"/>
    <property type="match status" value="1"/>
</dbReference>
<feature type="domain" description="PIN" evidence="1">
    <location>
        <begin position="3"/>
        <end position="122"/>
    </location>
</feature>
<evidence type="ECO:0000313" key="3">
    <source>
        <dbReference type="Proteomes" id="UP001220662"/>
    </source>
</evidence>
<reference evidence="2" key="1">
    <citation type="submission" date="2023-03" db="EMBL/GenBank/DDBJ databases">
        <title>Draft assemblies of triclosan tolerant bacteria isolated from returned activated sludge.</title>
        <authorList>
            <person name="Van Hamelsveld S."/>
        </authorList>
    </citation>
    <scope>NUCLEOTIDE SEQUENCE</scope>
    <source>
        <strain evidence="2">GW210015_S63</strain>
    </source>
</reference>
<name>A0AAW6NXZ1_9PSED</name>
<proteinExistence type="predicted"/>
<dbReference type="RefSeq" id="WP_276213455.1">
    <property type="nucleotide sequence ID" value="NZ_JARJLR010000001.1"/>
</dbReference>
<dbReference type="AlphaFoldDB" id="A0AAW6NXZ1"/>
<organism evidence="2 3">
    <name type="scientific">Pseudomonas citronellolis</name>
    <dbReference type="NCBI Taxonomy" id="53408"/>
    <lineage>
        <taxon>Bacteria</taxon>
        <taxon>Pseudomonadati</taxon>
        <taxon>Pseudomonadota</taxon>
        <taxon>Gammaproteobacteria</taxon>
        <taxon>Pseudomonadales</taxon>
        <taxon>Pseudomonadaceae</taxon>
        <taxon>Pseudomonas</taxon>
    </lineage>
</organism>
<dbReference type="InterPro" id="IPR002716">
    <property type="entry name" value="PIN_dom"/>
</dbReference>
<dbReference type="InterPro" id="IPR029060">
    <property type="entry name" value="PIN-like_dom_sf"/>
</dbReference>
<evidence type="ECO:0000259" key="1">
    <source>
        <dbReference type="Pfam" id="PF01850"/>
    </source>
</evidence>
<sequence>MRILLDTHILLWAAANSSSLPATARNMIDTPSSQLFFSAASIWEVSIKNSLGKPDFQVDPSLLYAALMGAGYQELPILNAHTIGVGALPHHHSDPFDRLLVAQAIAEGMLLVTHDSAIAQYPGPIRKL</sequence>
<dbReference type="Proteomes" id="UP001220662">
    <property type="component" value="Unassembled WGS sequence"/>
</dbReference>
<dbReference type="InterPro" id="IPR052919">
    <property type="entry name" value="TA_system_RNase"/>
</dbReference>
<dbReference type="InterPro" id="IPR041705">
    <property type="entry name" value="PIN_Sll0205"/>
</dbReference>
<protein>
    <submittedName>
        <fullName evidence="2">Type II toxin-antitoxin system VapC family toxin</fullName>
    </submittedName>
</protein>
<dbReference type="Pfam" id="PF01850">
    <property type="entry name" value="PIN"/>
    <property type="match status" value="1"/>
</dbReference>
<comment type="caution">
    <text evidence="2">The sequence shown here is derived from an EMBL/GenBank/DDBJ whole genome shotgun (WGS) entry which is preliminary data.</text>
</comment>